<dbReference type="AlphaFoldDB" id="A0A0N4WBE8"/>
<proteinExistence type="predicted"/>
<reference evidence="1 2" key="2">
    <citation type="submission" date="2018-11" db="EMBL/GenBank/DDBJ databases">
        <authorList>
            <consortium name="Pathogen Informatics"/>
        </authorList>
    </citation>
    <scope>NUCLEOTIDE SEQUENCE [LARGE SCALE GENOMIC DNA]</scope>
    <source>
        <strain evidence="1 2">MHpl1</strain>
    </source>
</reference>
<gene>
    <name evidence="1" type="ORF">HPLM_LOCUS7762</name>
</gene>
<evidence type="ECO:0000313" key="2">
    <source>
        <dbReference type="Proteomes" id="UP000268014"/>
    </source>
</evidence>
<sequence>MVQLALLAATIYALIFSSFLIEAKPPMTRYVSSRLSFHELLNGGSLGPQSLKEVQIGHRAMVQLALLAAAIYALIFRLPRGFLEFKAGIGNTSVKKRFKIG</sequence>
<dbReference type="WBParaSite" id="HPLM_0000777001-mRNA-1">
    <property type="protein sequence ID" value="HPLM_0000777001-mRNA-1"/>
    <property type="gene ID" value="HPLM_0000777001"/>
</dbReference>
<accession>A0A0N4WBE8</accession>
<keyword evidence="2" id="KW-1185">Reference proteome</keyword>
<protein>
    <submittedName>
        <fullName evidence="3">Photosystem II reaction center protein T</fullName>
    </submittedName>
</protein>
<name>A0A0N4WBE8_HAEPC</name>
<dbReference type="Proteomes" id="UP000268014">
    <property type="component" value="Unassembled WGS sequence"/>
</dbReference>
<reference evidence="3" key="1">
    <citation type="submission" date="2017-02" db="UniProtKB">
        <authorList>
            <consortium name="WormBaseParasite"/>
        </authorList>
    </citation>
    <scope>IDENTIFICATION</scope>
</reference>
<organism evidence="3">
    <name type="scientific">Haemonchus placei</name>
    <name type="common">Barber's pole worm</name>
    <dbReference type="NCBI Taxonomy" id="6290"/>
    <lineage>
        <taxon>Eukaryota</taxon>
        <taxon>Metazoa</taxon>
        <taxon>Ecdysozoa</taxon>
        <taxon>Nematoda</taxon>
        <taxon>Chromadorea</taxon>
        <taxon>Rhabditida</taxon>
        <taxon>Rhabditina</taxon>
        <taxon>Rhabditomorpha</taxon>
        <taxon>Strongyloidea</taxon>
        <taxon>Trichostrongylidae</taxon>
        <taxon>Haemonchus</taxon>
    </lineage>
</organism>
<dbReference type="EMBL" id="UZAF01016724">
    <property type="protein sequence ID" value="VDO32916.1"/>
    <property type="molecule type" value="Genomic_DNA"/>
</dbReference>
<evidence type="ECO:0000313" key="1">
    <source>
        <dbReference type="EMBL" id="VDO32916.1"/>
    </source>
</evidence>
<evidence type="ECO:0000313" key="3">
    <source>
        <dbReference type="WBParaSite" id="HPLM_0000777001-mRNA-1"/>
    </source>
</evidence>